<feature type="compositionally biased region" description="Pro residues" evidence="1">
    <location>
        <begin position="311"/>
        <end position="329"/>
    </location>
</feature>
<dbReference type="AlphaFoldDB" id="A0A9D4G9Z7"/>
<gene>
    <name evidence="3" type="ORF">DPMN_141443</name>
</gene>
<accession>A0A9D4G9Z7</accession>
<dbReference type="EMBL" id="JAIWYP010000006">
    <property type="protein sequence ID" value="KAH3812997.1"/>
    <property type="molecule type" value="Genomic_DNA"/>
</dbReference>
<comment type="caution">
    <text evidence="3">The sequence shown here is derived from an EMBL/GenBank/DDBJ whole genome shotgun (WGS) entry which is preliminary data.</text>
</comment>
<evidence type="ECO:0000256" key="2">
    <source>
        <dbReference type="SAM" id="SignalP"/>
    </source>
</evidence>
<dbReference type="Proteomes" id="UP000828390">
    <property type="component" value="Unassembled WGS sequence"/>
</dbReference>
<feature type="region of interest" description="Disordered" evidence="1">
    <location>
        <begin position="21"/>
        <end position="44"/>
    </location>
</feature>
<reference evidence="3" key="1">
    <citation type="journal article" date="2019" name="bioRxiv">
        <title>The Genome of the Zebra Mussel, Dreissena polymorpha: A Resource for Invasive Species Research.</title>
        <authorList>
            <person name="McCartney M.A."/>
            <person name="Auch B."/>
            <person name="Kono T."/>
            <person name="Mallez S."/>
            <person name="Zhang Y."/>
            <person name="Obille A."/>
            <person name="Becker A."/>
            <person name="Abrahante J.E."/>
            <person name="Garbe J."/>
            <person name="Badalamenti J.P."/>
            <person name="Herman A."/>
            <person name="Mangelson H."/>
            <person name="Liachko I."/>
            <person name="Sullivan S."/>
            <person name="Sone E.D."/>
            <person name="Koren S."/>
            <person name="Silverstein K.A.T."/>
            <person name="Beckman K.B."/>
            <person name="Gohl D.M."/>
        </authorList>
    </citation>
    <scope>NUCLEOTIDE SEQUENCE</scope>
    <source>
        <strain evidence="3">Duluth1</strain>
        <tissue evidence="3">Whole animal</tissue>
    </source>
</reference>
<proteinExistence type="predicted"/>
<feature type="compositionally biased region" description="Pro residues" evidence="1">
    <location>
        <begin position="335"/>
        <end position="353"/>
    </location>
</feature>
<protein>
    <submittedName>
        <fullName evidence="3">Uncharacterized protein</fullName>
    </submittedName>
</protein>
<feature type="signal peptide" evidence="2">
    <location>
        <begin position="1"/>
        <end position="21"/>
    </location>
</feature>
<feature type="compositionally biased region" description="Polar residues" evidence="1">
    <location>
        <begin position="284"/>
        <end position="296"/>
    </location>
</feature>
<feature type="region of interest" description="Disordered" evidence="1">
    <location>
        <begin position="280"/>
        <end position="415"/>
    </location>
</feature>
<evidence type="ECO:0000256" key="1">
    <source>
        <dbReference type="SAM" id="MobiDB-lite"/>
    </source>
</evidence>
<feature type="compositionally biased region" description="Basic and acidic residues" evidence="1">
    <location>
        <begin position="32"/>
        <end position="42"/>
    </location>
</feature>
<organism evidence="3 4">
    <name type="scientific">Dreissena polymorpha</name>
    <name type="common">Zebra mussel</name>
    <name type="synonym">Mytilus polymorpha</name>
    <dbReference type="NCBI Taxonomy" id="45954"/>
    <lineage>
        <taxon>Eukaryota</taxon>
        <taxon>Metazoa</taxon>
        <taxon>Spiralia</taxon>
        <taxon>Lophotrochozoa</taxon>
        <taxon>Mollusca</taxon>
        <taxon>Bivalvia</taxon>
        <taxon>Autobranchia</taxon>
        <taxon>Heteroconchia</taxon>
        <taxon>Euheterodonta</taxon>
        <taxon>Imparidentia</taxon>
        <taxon>Neoheterodontei</taxon>
        <taxon>Myida</taxon>
        <taxon>Dreissenoidea</taxon>
        <taxon>Dreissenidae</taxon>
        <taxon>Dreissena</taxon>
    </lineage>
</organism>
<sequence length="677" mass="73818">MKFVNCIIVTALCLAISSAKSKHGGKDTYGSHSKDRNHKKELPPVQQNMYGDIFKTPKVVINNGEAAPAENKIDIANLGNIMNSAGKLTGNINSWSSFDHRSAWSSYTNGENTYGSKARESQFNGDSQINGDSIYGIKVAGIGGSIADVKDLKNKLLDNIKTSNNQASSTWSSWSSHSNLNNEAYNSDSYGSNGQNKAIVSQPTDKTWSISAGLSANAQAYMNRATANFADAKTGTDAQLGDLQKTLLKNFHSDQWSGWHSWSSYDNGVTNRARDDKSLPELVNKNSTSVNSSQDSVKPVFEPKPGRPSATFPPLPPPPPPKPTPPSRPLFPASPALPRPPLTPGPINLPLPITPTDSTTKNVLSPLTQTDSTTKYVPSPLTQTYSTSKSPYQIAKQNTSQPPPSKPSGTVETSGNGIKYQMIKQHLRIKEAHNVSNEYPSVTVKPTRNPRDRCQSRTPPCCVPGILEIHLNKIKGLRPKQGSLEGVSVDIQKPKGRGRRQACSSTAVIVADFERLDAAMCTTGCLEGPYCGRRMLKLQLRLSDSKRCGMLLHVSDNKASDGERNKTVYSAEVQGRFPSMDIFPNDQCKTNNNSVQMPDSISGCVNDVTIYVSHHYIRVTSDVGMDYMLCHTCLSDLNKISNNTMYIALNRVLGDINQEGYGVCSAILTWECPWSNN</sequence>
<name>A0A9D4G9Z7_DREPO</name>
<evidence type="ECO:0000313" key="4">
    <source>
        <dbReference type="Proteomes" id="UP000828390"/>
    </source>
</evidence>
<evidence type="ECO:0000313" key="3">
    <source>
        <dbReference type="EMBL" id="KAH3812997.1"/>
    </source>
</evidence>
<keyword evidence="2" id="KW-0732">Signal</keyword>
<keyword evidence="4" id="KW-1185">Reference proteome</keyword>
<feature type="chain" id="PRO_5039396020" evidence="2">
    <location>
        <begin position="22"/>
        <end position="677"/>
    </location>
</feature>
<feature type="compositionally biased region" description="Polar residues" evidence="1">
    <location>
        <begin position="357"/>
        <end position="400"/>
    </location>
</feature>
<reference evidence="3" key="2">
    <citation type="submission" date="2020-11" db="EMBL/GenBank/DDBJ databases">
        <authorList>
            <person name="McCartney M.A."/>
            <person name="Auch B."/>
            <person name="Kono T."/>
            <person name="Mallez S."/>
            <person name="Becker A."/>
            <person name="Gohl D.M."/>
            <person name="Silverstein K.A.T."/>
            <person name="Koren S."/>
            <person name="Bechman K.B."/>
            <person name="Herman A."/>
            <person name="Abrahante J.E."/>
            <person name="Garbe J."/>
        </authorList>
    </citation>
    <scope>NUCLEOTIDE SEQUENCE</scope>
    <source>
        <strain evidence="3">Duluth1</strain>
        <tissue evidence="3">Whole animal</tissue>
    </source>
</reference>